<protein>
    <submittedName>
        <fullName evidence="1">Uncharacterized protein</fullName>
    </submittedName>
</protein>
<evidence type="ECO:0000313" key="1">
    <source>
        <dbReference type="EMBL" id="BBO67383.1"/>
    </source>
</evidence>
<dbReference type="EMBL" id="AP021874">
    <property type="protein sequence ID" value="BBO67383.1"/>
    <property type="molecule type" value="Genomic_DNA"/>
</dbReference>
<sequence length="121" mass="13924">MTVRLVTLTAGFPDEGACITKARSKAAPQYRRTNSGMKDKVGIYYYPFPENKRVRMYVREKSGEVEFRMKNEDDPSIWNDHGWVPYGAIQQARVLYDKRGGFDPNRAYDIQIAKVLVQDNG</sequence>
<proteinExistence type="predicted"/>
<evidence type="ECO:0000313" key="2">
    <source>
        <dbReference type="Proteomes" id="UP000427906"/>
    </source>
</evidence>
<dbReference type="AlphaFoldDB" id="A0A5K7YFN0"/>
<keyword evidence="2" id="KW-1185">Reference proteome</keyword>
<dbReference type="Proteomes" id="UP000427906">
    <property type="component" value="Chromosome"/>
</dbReference>
<name>A0A5K7YFN0_9BACT</name>
<reference evidence="1 2" key="1">
    <citation type="submission" date="2019-11" db="EMBL/GenBank/DDBJ databases">
        <title>Comparative genomics of hydrocarbon-degrading Desulfosarcina strains.</title>
        <authorList>
            <person name="Watanabe M."/>
            <person name="Kojima H."/>
            <person name="Fukui M."/>
        </authorList>
    </citation>
    <scope>NUCLEOTIDE SEQUENCE [LARGE SCALE GENOMIC DNA]</scope>
    <source>
        <strain evidence="1 2">PL12</strain>
    </source>
</reference>
<dbReference type="KEGG" id="dalk:DSCA_13130"/>
<organism evidence="1 2">
    <name type="scientific">Desulfosarcina alkanivorans</name>
    <dbReference type="NCBI Taxonomy" id="571177"/>
    <lineage>
        <taxon>Bacteria</taxon>
        <taxon>Pseudomonadati</taxon>
        <taxon>Thermodesulfobacteriota</taxon>
        <taxon>Desulfobacteria</taxon>
        <taxon>Desulfobacterales</taxon>
        <taxon>Desulfosarcinaceae</taxon>
        <taxon>Desulfosarcina</taxon>
    </lineage>
</organism>
<accession>A0A5K7YFN0</accession>
<gene>
    <name evidence="1" type="ORF">DSCA_13130</name>
</gene>